<dbReference type="AlphaFoldDB" id="A0A7V8FMA9"/>
<evidence type="ECO:0000313" key="6">
    <source>
        <dbReference type="EMBL" id="KAF1019945.1"/>
    </source>
</evidence>
<evidence type="ECO:0000256" key="1">
    <source>
        <dbReference type="ARBA" id="ARBA00022630"/>
    </source>
</evidence>
<dbReference type="InterPro" id="IPR030664">
    <property type="entry name" value="SdhA/FrdA/AprA"/>
</dbReference>
<dbReference type="PANTHER" id="PTHR11632">
    <property type="entry name" value="SUCCINATE DEHYDROGENASE 2 FLAVOPROTEIN SUBUNIT"/>
    <property type="match status" value="1"/>
</dbReference>
<keyword evidence="1" id="KW-0285">Flavoprotein</keyword>
<feature type="region of interest" description="Disordered" evidence="3">
    <location>
        <begin position="655"/>
        <end position="692"/>
    </location>
</feature>
<dbReference type="Gene3D" id="3.50.50.60">
    <property type="entry name" value="FAD/NAD(P)-binding domain"/>
    <property type="match status" value="2"/>
</dbReference>
<dbReference type="GO" id="GO:0000104">
    <property type="term" value="F:succinate dehydrogenase activity"/>
    <property type="evidence" value="ECO:0007669"/>
    <property type="project" value="TreeGrafter"/>
</dbReference>
<keyword evidence="2" id="KW-0560">Oxidoreductase</keyword>
<dbReference type="Pfam" id="PF02910">
    <property type="entry name" value="Succ_DH_flav_C"/>
    <property type="match status" value="1"/>
</dbReference>
<dbReference type="InterPro" id="IPR037099">
    <property type="entry name" value="Fum_R/Succ_DH_flav-like_C_sf"/>
</dbReference>
<dbReference type="NCBIfam" id="NF006131">
    <property type="entry name" value="PRK08275.1"/>
    <property type="match status" value="1"/>
</dbReference>
<dbReference type="InterPro" id="IPR036188">
    <property type="entry name" value="FAD/NAD-bd_sf"/>
</dbReference>
<evidence type="ECO:0000259" key="4">
    <source>
        <dbReference type="Pfam" id="PF00890"/>
    </source>
</evidence>
<dbReference type="GO" id="GO:0050660">
    <property type="term" value="F:flavin adenine dinucleotide binding"/>
    <property type="evidence" value="ECO:0007669"/>
    <property type="project" value="TreeGrafter"/>
</dbReference>
<name>A0A7V8FMA9_9BURK</name>
<evidence type="ECO:0000259" key="5">
    <source>
        <dbReference type="Pfam" id="PF02910"/>
    </source>
</evidence>
<dbReference type="InterPro" id="IPR015939">
    <property type="entry name" value="Fum_Rdtase/Succ_DH_flav-like_C"/>
</dbReference>
<feature type="domain" description="Fumarate reductase/succinate dehydrogenase flavoprotein-like C-terminal" evidence="5">
    <location>
        <begin position="440"/>
        <end position="541"/>
    </location>
</feature>
<dbReference type="Pfam" id="PF00890">
    <property type="entry name" value="FAD_binding_2"/>
    <property type="match status" value="1"/>
</dbReference>
<dbReference type="GO" id="GO:0009061">
    <property type="term" value="P:anaerobic respiration"/>
    <property type="evidence" value="ECO:0007669"/>
    <property type="project" value="TreeGrafter"/>
</dbReference>
<evidence type="ECO:0000256" key="3">
    <source>
        <dbReference type="SAM" id="MobiDB-lite"/>
    </source>
</evidence>
<feature type="region of interest" description="Disordered" evidence="3">
    <location>
        <begin position="568"/>
        <end position="642"/>
    </location>
</feature>
<proteinExistence type="predicted"/>
<dbReference type="EMBL" id="WNDQ01000044">
    <property type="protein sequence ID" value="KAF1019945.1"/>
    <property type="molecule type" value="Genomic_DNA"/>
</dbReference>
<evidence type="ECO:0000313" key="7">
    <source>
        <dbReference type="Proteomes" id="UP000461670"/>
    </source>
</evidence>
<gene>
    <name evidence="6" type="primary">sdhA_1</name>
    <name evidence="6" type="ORF">GAK30_02817</name>
</gene>
<dbReference type="GO" id="GO:0009055">
    <property type="term" value="F:electron transfer activity"/>
    <property type="evidence" value="ECO:0007669"/>
    <property type="project" value="TreeGrafter"/>
</dbReference>
<dbReference type="SUPFAM" id="SSF46977">
    <property type="entry name" value="Succinate dehydrogenase/fumarate reductase flavoprotein C-terminal domain"/>
    <property type="match status" value="1"/>
</dbReference>
<dbReference type="PRINTS" id="PR00368">
    <property type="entry name" value="FADPNR"/>
</dbReference>
<dbReference type="PRINTS" id="PR00411">
    <property type="entry name" value="PNDRDTASEI"/>
</dbReference>
<feature type="compositionally biased region" description="Basic residues" evidence="3">
    <location>
        <begin position="600"/>
        <end position="633"/>
    </location>
</feature>
<dbReference type="SUPFAM" id="SSF51905">
    <property type="entry name" value="FAD/NAD(P)-binding domain"/>
    <property type="match status" value="1"/>
</dbReference>
<dbReference type="PANTHER" id="PTHR11632:SF73">
    <property type="entry name" value="BLR3196 PROTEIN"/>
    <property type="match status" value="1"/>
</dbReference>
<feature type="compositionally biased region" description="Basic residues" evidence="3">
    <location>
        <begin position="568"/>
        <end position="578"/>
    </location>
</feature>
<dbReference type="Proteomes" id="UP000461670">
    <property type="component" value="Unassembled WGS sequence"/>
</dbReference>
<comment type="caution">
    <text evidence="6">The sequence shown here is derived from an EMBL/GenBank/DDBJ whole genome shotgun (WGS) entry which is preliminary data.</text>
</comment>
<accession>A0A7V8FMA9</accession>
<organism evidence="6 7">
    <name type="scientific">Paracidovorax wautersii</name>
    <dbReference type="NCBI Taxonomy" id="1177982"/>
    <lineage>
        <taxon>Bacteria</taxon>
        <taxon>Pseudomonadati</taxon>
        <taxon>Pseudomonadota</taxon>
        <taxon>Betaproteobacteria</taxon>
        <taxon>Burkholderiales</taxon>
        <taxon>Comamonadaceae</taxon>
        <taxon>Paracidovorax</taxon>
    </lineage>
</organism>
<evidence type="ECO:0000256" key="2">
    <source>
        <dbReference type="ARBA" id="ARBA00023002"/>
    </source>
</evidence>
<sequence>MNVVTRTVDVLVIGGGTAGPMAAAKAKEANPALNVLLLEKANVKRSGAISMGMDGLNNAVVPGFATPEQYVKEITIANDGIVTQATLMAYARNSYAMIEELDRWGVKFEKDGTGDYAMRKVHHMGTYVLPMPEGHNVKNVLYRRLKRLRVEMSQRLVATRLLTADDGRIAGAMAFDCRTAEFHVVRAKAVVLATGAAGRLGLPASGYLFGTYENPTNAGDGYSMAYHAGAELSGIECFQINPLIKDYNGPACAYVTGPFGGHTTNSRGQRFIECDYWSGQMMMEFYNELQGGNGPVFLKLDHLAEETIATIEQILHTNERPSRGLFHAGRGTDYRHQMVEMHISEIGLCSGHSASGVWVDEHAATTVPGLYAAGDLACVPHNYMLGAFVYGRLAGESAARRCAEVELPEVDAGQVAREQARVLAPLGRADGLPPTQVEYKLRRLVNDYLQPPKVTRKMEIGLARFEQIQEDLDQIAAPGPHELMRAMEVHAIRDCAEMAARASLFRTESRWGLYHYRVDHPERNDRDWFCHAQLALRDGRMASFKRPVAPYLVPLAAHERGAYENLRTHARTPARRRPSPPDPQQPDTHVPHAPCPPPHQRPRARGPRQMHRPQGLHRLRGRLSARRAGHRSRQRDGLHETRRMLVLPALREGLPDRRHRGRHPLPAALAPVHTTTAARPERPCAPFFPKNP</sequence>
<dbReference type="InterPro" id="IPR003953">
    <property type="entry name" value="FAD-dep_OxRdtase_2_FAD-bd"/>
</dbReference>
<reference evidence="7" key="1">
    <citation type="journal article" date="2020" name="MBio">
        <title>Horizontal gene transfer to a defensive symbiont with a reduced genome amongst a multipartite beetle microbiome.</title>
        <authorList>
            <person name="Waterworth S.C."/>
            <person name="Florez L.V."/>
            <person name="Rees E.R."/>
            <person name="Hertweck C."/>
            <person name="Kaltenpoth M."/>
            <person name="Kwan J.C."/>
        </authorList>
    </citation>
    <scope>NUCLEOTIDE SEQUENCE [LARGE SCALE GENOMIC DNA]</scope>
</reference>
<dbReference type="GO" id="GO:0005886">
    <property type="term" value="C:plasma membrane"/>
    <property type="evidence" value="ECO:0007669"/>
    <property type="project" value="TreeGrafter"/>
</dbReference>
<protein>
    <submittedName>
        <fullName evidence="6">Succinate dehydrogenase flavoprotein subunit</fullName>
    </submittedName>
</protein>
<feature type="domain" description="FAD-dependent oxidoreductase 2 FAD-binding" evidence="4">
    <location>
        <begin position="9"/>
        <end position="379"/>
    </location>
</feature>